<feature type="domain" description="O-antigen ligase-related" evidence="6">
    <location>
        <begin position="219"/>
        <end position="342"/>
    </location>
</feature>
<evidence type="ECO:0000256" key="3">
    <source>
        <dbReference type="ARBA" id="ARBA00022989"/>
    </source>
</evidence>
<keyword evidence="2 5" id="KW-0812">Transmembrane</keyword>
<dbReference type="InterPro" id="IPR051533">
    <property type="entry name" value="WaaL-like"/>
</dbReference>
<feature type="transmembrane region" description="Helical" evidence="5">
    <location>
        <begin position="73"/>
        <end position="91"/>
    </location>
</feature>
<proteinExistence type="predicted"/>
<keyword evidence="8" id="KW-1185">Reference proteome</keyword>
<dbReference type="RefSeq" id="WP_289560988.1">
    <property type="nucleotide sequence ID" value="NZ_JAUDEN010000030.1"/>
</dbReference>
<evidence type="ECO:0000256" key="5">
    <source>
        <dbReference type="SAM" id="Phobius"/>
    </source>
</evidence>
<keyword evidence="4 5" id="KW-0472">Membrane</keyword>
<reference evidence="8" key="2">
    <citation type="submission" date="2023-07" db="EMBL/GenBank/DDBJ databases">
        <title>Identification and characterization of horizontal gene transfer across gut microbiota members of farm animals based on homology search.</title>
        <authorList>
            <person name="Schwarzerova J."/>
            <person name="Nykrynova M."/>
            <person name="Jureckova K."/>
            <person name="Cejkova D."/>
            <person name="Rychlik I."/>
        </authorList>
    </citation>
    <scope>NUCLEOTIDE SEQUENCE [LARGE SCALE GENOMIC DNA]</scope>
    <source>
        <strain evidence="8">109_WCHN</strain>
    </source>
</reference>
<evidence type="ECO:0000256" key="4">
    <source>
        <dbReference type="ARBA" id="ARBA00023136"/>
    </source>
</evidence>
<reference evidence="7 8" key="1">
    <citation type="submission" date="2023-06" db="EMBL/GenBank/DDBJ databases">
        <authorList>
            <person name="Zeman M."/>
            <person name="Kubasova T."/>
            <person name="Jahodarova E."/>
            <person name="Nykrynova M."/>
            <person name="Rychlik I."/>
        </authorList>
    </citation>
    <scope>NUCLEOTIDE SEQUENCE [LARGE SCALE GENOMIC DNA]</scope>
    <source>
        <strain evidence="7 8">109_WCHN</strain>
    </source>
</reference>
<feature type="transmembrane region" description="Helical" evidence="5">
    <location>
        <begin position="216"/>
        <end position="245"/>
    </location>
</feature>
<evidence type="ECO:0000313" key="8">
    <source>
        <dbReference type="Proteomes" id="UP001169458"/>
    </source>
</evidence>
<evidence type="ECO:0000259" key="6">
    <source>
        <dbReference type="Pfam" id="PF04932"/>
    </source>
</evidence>
<feature type="transmembrane region" description="Helical" evidence="5">
    <location>
        <begin position="257"/>
        <end position="276"/>
    </location>
</feature>
<dbReference type="Proteomes" id="UP001169458">
    <property type="component" value="Unassembled WGS sequence"/>
</dbReference>
<dbReference type="PANTHER" id="PTHR37422">
    <property type="entry name" value="TEICHURONIC ACID BIOSYNTHESIS PROTEIN TUAE"/>
    <property type="match status" value="1"/>
</dbReference>
<keyword evidence="3 5" id="KW-1133">Transmembrane helix</keyword>
<feature type="transmembrane region" description="Helical" evidence="5">
    <location>
        <begin position="357"/>
        <end position="375"/>
    </location>
</feature>
<name>A0ABT7VIK1_9BACE</name>
<dbReference type="PANTHER" id="PTHR37422:SF13">
    <property type="entry name" value="LIPOPOLYSACCHARIDE BIOSYNTHESIS PROTEIN PA4999-RELATED"/>
    <property type="match status" value="1"/>
</dbReference>
<feature type="transmembrane region" description="Helical" evidence="5">
    <location>
        <begin position="134"/>
        <end position="152"/>
    </location>
</feature>
<sequence>MKLFFLVLTFAACFKIITSKGANRTIWLLYSLFFLSNDILIWGPFNAHFLFIASFILSLYFSKEFIPNYKFYPLRNISIIIFIIYLLIGLFDQRIPLISRISRPVTEFVTTYTAFFIGFCSIKSNNELHKVIQGFTKILIIVSIYGIITYILQNNPWYDLLTSTFNGEVGIWSGVQERGYRVCSFLSNPIVYSGVMGMYSLIILQMWHPKKKTIKYILISLLALSTLIANSRTGVFSTLLLYALFYFLKNRFSYKNLLIIFTVIILMTILYNISFIKPILDSSFDLFTTGGENIEGSNIDLKEQQWIVSLEYFNEAPFLGHGLAYFIEVIGNKNSYLNNPELAGMEGYQYKLLIEQGLLMIIAVLIFYVRLFIISWKNRNSNITSYLTIACIAAFIFFICSTGTYGSTFLYFGIYIGLLLRCTYDKKIFNSHSSLQRTKIHRQMSY</sequence>
<comment type="caution">
    <text evidence="7">The sequence shown here is derived from an EMBL/GenBank/DDBJ whole genome shotgun (WGS) entry which is preliminary data.</text>
</comment>
<accession>A0ABT7VIK1</accession>
<dbReference type="InterPro" id="IPR007016">
    <property type="entry name" value="O-antigen_ligase-rel_domated"/>
</dbReference>
<feature type="transmembrane region" description="Helical" evidence="5">
    <location>
        <begin position="387"/>
        <end position="420"/>
    </location>
</feature>
<feature type="transmembrane region" description="Helical" evidence="5">
    <location>
        <begin position="39"/>
        <end position="61"/>
    </location>
</feature>
<dbReference type="Pfam" id="PF04932">
    <property type="entry name" value="Wzy_C"/>
    <property type="match status" value="1"/>
</dbReference>
<feature type="transmembrane region" description="Helical" evidence="5">
    <location>
        <begin position="185"/>
        <end position="204"/>
    </location>
</feature>
<comment type="subcellular location">
    <subcellularLocation>
        <location evidence="1">Membrane</location>
        <topology evidence="1">Multi-pass membrane protein</topology>
    </subcellularLocation>
</comment>
<evidence type="ECO:0000256" key="1">
    <source>
        <dbReference type="ARBA" id="ARBA00004141"/>
    </source>
</evidence>
<evidence type="ECO:0000313" key="7">
    <source>
        <dbReference type="EMBL" id="MDM8326136.1"/>
    </source>
</evidence>
<protein>
    <recommendedName>
        <fullName evidence="6">O-antigen ligase-related domain-containing protein</fullName>
    </recommendedName>
</protein>
<organism evidence="7 8">
    <name type="scientific">Bacteroides gallinaceum</name>
    <dbReference type="NCBI Taxonomy" id="1462571"/>
    <lineage>
        <taxon>Bacteria</taxon>
        <taxon>Pseudomonadati</taxon>
        <taxon>Bacteroidota</taxon>
        <taxon>Bacteroidia</taxon>
        <taxon>Bacteroidales</taxon>
        <taxon>Bacteroidaceae</taxon>
        <taxon>Bacteroides</taxon>
    </lineage>
</organism>
<gene>
    <name evidence="7" type="ORF">QUW60_13025</name>
</gene>
<dbReference type="EMBL" id="JAUDEN010000030">
    <property type="protein sequence ID" value="MDM8326136.1"/>
    <property type="molecule type" value="Genomic_DNA"/>
</dbReference>
<evidence type="ECO:0000256" key="2">
    <source>
        <dbReference type="ARBA" id="ARBA00022692"/>
    </source>
</evidence>